<accession>A0A183JFK8</accession>
<dbReference type="Proteomes" id="UP000279833">
    <property type="component" value="Unassembled WGS sequence"/>
</dbReference>
<sequence>MFGSYHQQYWLDGEKLIAVGVIDLLPRCLSSVYVFYDPNYSFLHLGTYTALR</sequence>
<feature type="domain" description="N-end rule aminoacyl transferase C-terminal" evidence="1">
    <location>
        <begin position="2"/>
        <end position="52"/>
    </location>
</feature>
<dbReference type="PANTHER" id="PTHR21367:SF1">
    <property type="entry name" value="ARGINYL-TRNA--PROTEIN TRANSFERASE 1"/>
    <property type="match status" value="1"/>
</dbReference>
<dbReference type="Pfam" id="PF04377">
    <property type="entry name" value="ATE_C"/>
    <property type="match status" value="1"/>
</dbReference>
<dbReference type="WBParaSite" id="SCUD_0000147501-mRNA-1">
    <property type="protein sequence ID" value="SCUD_0000147501-mRNA-1"/>
    <property type="gene ID" value="SCUD_0000147501"/>
</dbReference>
<evidence type="ECO:0000313" key="2">
    <source>
        <dbReference type="EMBL" id="VDO67939.1"/>
    </source>
</evidence>
<proteinExistence type="predicted"/>
<gene>
    <name evidence="2" type="ORF">SCUD_LOCUS1476</name>
</gene>
<reference evidence="4" key="1">
    <citation type="submission" date="2016-06" db="UniProtKB">
        <authorList>
            <consortium name="WormBaseParasite"/>
        </authorList>
    </citation>
    <scope>IDENTIFICATION</scope>
</reference>
<evidence type="ECO:0000313" key="4">
    <source>
        <dbReference type="WBParaSite" id="SCUD_0000147501-mRNA-1"/>
    </source>
</evidence>
<keyword evidence="3" id="KW-1185">Reference proteome</keyword>
<dbReference type="GO" id="GO:0005737">
    <property type="term" value="C:cytoplasm"/>
    <property type="evidence" value="ECO:0007669"/>
    <property type="project" value="TreeGrafter"/>
</dbReference>
<evidence type="ECO:0000313" key="3">
    <source>
        <dbReference type="Proteomes" id="UP000279833"/>
    </source>
</evidence>
<dbReference type="STRING" id="6186.A0A183JFK8"/>
<dbReference type="PANTHER" id="PTHR21367">
    <property type="entry name" value="ARGININE-TRNA-PROTEIN TRANSFERASE 1"/>
    <property type="match status" value="1"/>
</dbReference>
<reference evidence="2 3" key="2">
    <citation type="submission" date="2018-11" db="EMBL/GenBank/DDBJ databases">
        <authorList>
            <consortium name="Pathogen Informatics"/>
        </authorList>
    </citation>
    <scope>NUCLEOTIDE SEQUENCE [LARGE SCALE GENOMIC DNA]</scope>
    <source>
        <strain evidence="2">Dakar</strain>
        <strain evidence="3">Dakar, Senegal</strain>
    </source>
</reference>
<organism evidence="4">
    <name type="scientific">Schistosoma curassoni</name>
    <dbReference type="NCBI Taxonomy" id="6186"/>
    <lineage>
        <taxon>Eukaryota</taxon>
        <taxon>Metazoa</taxon>
        <taxon>Spiralia</taxon>
        <taxon>Lophotrochozoa</taxon>
        <taxon>Platyhelminthes</taxon>
        <taxon>Trematoda</taxon>
        <taxon>Digenea</taxon>
        <taxon>Strigeidida</taxon>
        <taxon>Schistosomatoidea</taxon>
        <taxon>Schistosomatidae</taxon>
        <taxon>Schistosoma</taxon>
    </lineage>
</organism>
<dbReference type="AlphaFoldDB" id="A0A183JFK8"/>
<evidence type="ECO:0000259" key="1">
    <source>
        <dbReference type="Pfam" id="PF04377"/>
    </source>
</evidence>
<dbReference type="EMBL" id="UZAK01001201">
    <property type="protein sequence ID" value="VDO67939.1"/>
    <property type="molecule type" value="Genomic_DNA"/>
</dbReference>
<dbReference type="InterPro" id="IPR030700">
    <property type="entry name" value="N-end_Aminoacyl_Trfase"/>
</dbReference>
<dbReference type="InterPro" id="IPR007472">
    <property type="entry name" value="N-end_Aminoacyl_Trfase_C"/>
</dbReference>
<dbReference type="GO" id="GO:0004057">
    <property type="term" value="F:arginyl-tRNA--protein transferase activity"/>
    <property type="evidence" value="ECO:0007669"/>
    <property type="project" value="InterPro"/>
</dbReference>
<name>A0A183JFK8_9TREM</name>
<protein>
    <submittedName>
        <fullName evidence="4">ATE_C domain-containing protein</fullName>
    </submittedName>
</protein>